<dbReference type="PANTHER" id="PTHR30419">
    <property type="entry name" value="HTH-TYPE TRANSCRIPTIONAL REGULATOR YBHD"/>
    <property type="match status" value="1"/>
</dbReference>
<dbReference type="InParanoid" id="A0A3A9JMJ3"/>
<dbReference type="InterPro" id="IPR000847">
    <property type="entry name" value="LysR_HTH_N"/>
</dbReference>
<comment type="caution">
    <text evidence="6">The sequence shown here is derived from an EMBL/GenBank/DDBJ whole genome shotgun (WGS) entry which is preliminary data.</text>
</comment>
<dbReference type="GO" id="GO:0003677">
    <property type="term" value="F:DNA binding"/>
    <property type="evidence" value="ECO:0007669"/>
    <property type="project" value="UniProtKB-KW"/>
</dbReference>
<dbReference type="EMBL" id="RFLX01000028">
    <property type="protein sequence ID" value="RMI17479.1"/>
    <property type="molecule type" value="Genomic_DNA"/>
</dbReference>
<evidence type="ECO:0000313" key="7">
    <source>
        <dbReference type="EMBL" id="RMI17479.1"/>
    </source>
</evidence>
<evidence type="ECO:0000259" key="5">
    <source>
        <dbReference type="PROSITE" id="PS50931"/>
    </source>
</evidence>
<reference evidence="6 9" key="1">
    <citation type="submission" date="2018-09" db="EMBL/GenBank/DDBJ databases">
        <title>Roseomonas sp. nov., isolated from feces of Tibetan antelopes in the Qinghai-Tibet plateau, China.</title>
        <authorList>
            <person name="Tian Z."/>
        </authorList>
    </citation>
    <scope>NUCLEOTIDE SEQUENCE [LARGE SCALE GENOMIC DNA]</scope>
    <source>
        <strain evidence="7 8">Z23</strain>
        <strain evidence="6 9">Z24</strain>
    </source>
</reference>
<dbReference type="PROSITE" id="PS50931">
    <property type="entry name" value="HTH_LYSR"/>
    <property type="match status" value="1"/>
</dbReference>
<evidence type="ECO:0000313" key="8">
    <source>
        <dbReference type="Proteomes" id="UP000274097"/>
    </source>
</evidence>
<dbReference type="InterPro" id="IPR050950">
    <property type="entry name" value="HTH-type_LysR_regulators"/>
</dbReference>
<dbReference type="Gene3D" id="3.40.190.10">
    <property type="entry name" value="Periplasmic binding protein-like II"/>
    <property type="match status" value="2"/>
</dbReference>
<comment type="similarity">
    <text evidence="1">Belongs to the LysR transcriptional regulatory family.</text>
</comment>
<dbReference type="PRINTS" id="PR00039">
    <property type="entry name" value="HTHLYSR"/>
</dbReference>
<evidence type="ECO:0000313" key="6">
    <source>
        <dbReference type="EMBL" id="RKK04954.1"/>
    </source>
</evidence>
<gene>
    <name evidence="6" type="ORF">D6Z83_06845</name>
    <name evidence="7" type="ORF">EBE87_22470</name>
</gene>
<keyword evidence="2" id="KW-0805">Transcription regulation</keyword>
<evidence type="ECO:0000256" key="1">
    <source>
        <dbReference type="ARBA" id="ARBA00009437"/>
    </source>
</evidence>
<organism evidence="6 9">
    <name type="scientific">Teichococcus wenyumeiae</name>
    <dbReference type="NCBI Taxonomy" id="2478470"/>
    <lineage>
        <taxon>Bacteria</taxon>
        <taxon>Pseudomonadati</taxon>
        <taxon>Pseudomonadota</taxon>
        <taxon>Alphaproteobacteria</taxon>
        <taxon>Acetobacterales</taxon>
        <taxon>Roseomonadaceae</taxon>
        <taxon>Roseomonas</taxon>
    </lineage>
</organism>
<name>A0A3A9JMJ3_9PROT</name>
<evidence type="ECO:0000256" key="4">
    <source>
        <dbReference type="ARBA" id="ARBA00023163"/>
    </source>
</evidence>
<evidence type="ECO:0000256" key="2">
    <source>
        <dbReference type="ARBA" id="ARBA00023015"/>
    </source>
</evidence>
<dbReference type="AlphaFoldDB" id="A0A3A9JMJ3"/>
<dbReference type="CDD" id="cd08440">
    <property type="entry name" value="PBP2_LTTR_like_4"/>
    <property type="match status" value="1"/>
</dbReference>
<dbReference type="Proteomes" id="UP000274097">
    <property type="component" value="Unassembled WGS sequence"/>
</dbReference>
<sequence length="309" mass="34145">MYSCHMSINFEVLDLRALMAVLDLRSFSLAAVRLNMSQPALSRRIQRLEDRLGGPLLERTTRHVAPSALGQQVLPLLRHALNEMENALDGIEDLGGTDRGWVVVACLQTAVPYFMPPALTAFRALHPRVRVRILDMTAQEALQSVAQGEADFAITVANTAQDTDLHAQPLLEDPFVLACDAGHELARRDQLLWRELVDYPVIVAARTSVHRPLIQEALARSGLRLSWSYEVLHMSSAFHLIRAGLGVSVLPRIAMTSAGQADLRAIPLLEPVIHRPLSIVHRRSRPLSPAASCLAALVRRQRDQDGEGN</sequence>
<keyword evidence="4" id="KW-0804">Transcription</keyword>
<feature type="domain" description="HTH lysR-type" evidence="5">
    <location>
        <begin position="14"/>
        <end position="67"/>
    </location>
</feature>
<accession>A0A3A9JMJ3</accession>
<dbReference type="Gene3D" id="1.10.10.10">
    <property type="entry name" value="Winged helix-like DNA-binding domain superfamily/Winged helix DNA-binding domain"/>
    <property type="match status" value="1"/>
</dbReference>
<dbReference type="Pfam" id="PF03466">
    <property type="entry name" value="LysR_substrate"/>
    <property type="match status" value="1"/>
</dbReference>
<dbReference type="InterPro" id="IPR036388">
    <property type="entry name" value="WH-like_DNA-bd_sf"/>
</dbReference>
<dbReference type="GO" id="GO:0003700">
    <property type="term" value="F:DNA-binding transcription factor activity"/>
    <property type="evidence" value="ECO:0007669"/>
    <property type="project" value="InterPro"/>
</dbReference>
<evidence type="ECO:0000313" key="9">
    <source>
        <dbReference type="Proteomes" id="UP000278036"/>
    </source>
</evidence>
<proteinExistence type="inferred from homology"/>
<protein>
    <submittedName>
        <fullName evidence="6">LysR family transcriptional regulator</fullName>
    </submittedName>
</protein>
<dbReference type="PANTHER" id="PTHR30419:SF8">
    <property type="entry name" value="NITROGEN ASSIMILATION TRANSCRIPTIONAL ACTIVATOR-RELATED"/>
    <property type="match status" value="1"/>
</dbReference>
<dbReference type="InterPro" id="IPR005119">
    <property type="entry name" value="LysR_subst-bd"/>
</dbReference>
<dbReference type="FunFam" id="1.10.10.10:FF:000001">
    <property type="entry name" value="LysR family transcriptional regulator"/>
    <property type="match status" value="1"/>
</dbReference>
<dbReference type="EMBL" id="RAQU01000027">
    <property type="protein sequence ID" value="RKK04954.1"/>
    <property type="molecule type" value="Genomic_DNA"/>
</dbReference>
<dbReference type="SUPFAM" id="SSF46785">
    <property type="entry name" value="Winged helix' DNA-binding domain"/>
    <property type="match status" value="1"/>
</dbReference>
<dbReference type="InterPro" id="IPR036390">
    <property type="entry name" value="WH_DNA-bd_sf"/>
</dbReference>
<dbReference type="Pfam" id="PF00126">
    <property type="entry name" value="HTH_1"/>
    <property type="match status" value="1"/>
</dbReference>
<dbReference type="SUPFAM" id="SSF53850">
    <property type="entry name" value="Periplasmic binding protein-like II"/>
    <property type="match status" value="1"/>
</dbReference>
<dbReference type="Proteomes" id="UP000278036">
    <property type="component" value="Unassembled WGS sequence"/>
</dbReference>
<keyword evidence="8" id="KW-1185">Reference proteome</keyword>
<evidence type="ECO:0000256" key="3">
    <source>
        <dbReference type="ARBA" id="ARBA00023125"/>
    </source>
</evidence>
<dbReference type="GO" id="GO:0005829">
    <property type="term" value="C:cytosol"/>
    <property type="evidence" value="ECO:0007669"/>
    <property type="project" value="TreeGrafter"/>
</dbReference>
<keyword evidence="3" id="KW-0238">DNA-binding</keyword>